<dbReference type="RefSeq" id="WP_072992195.1">
    <property type="nucleotide sequence ID" value="NZ_FQWE01000007.1"/>
</dbReference>
<evidence type="ECO:0000313" key="1">
    <source>
        <dbReference type="EMBL" id="SHG27119.1"/>
    </source>
</evidence>
<dbReference type="InterPro" id="IPR006813">
    <property type="entry name" value="Glyco_trans_17"/>
</dbReference>
<sequence length="327" mass="39100">MDKKIVSTFMFSDSHEQELLWLKFNVEDSFITEWIITESKYTFQGKMKPMFLIEILKQSRFQKFIQKIHCIELDENFNFQFEPNFKDLLKRKIKRRLNINYNKNYELVPYAELASFFSEINQRGACLNYLKSKYSKDDIIITCDTDEIFDFTGEKMNYFINAVSKYKTPFYIKRNIYCYDFDNYSNRLRYSPIVKLGDLISKQSFHHVRHPLPQKRIIAESDQSLAFEYTFCFSRDSIIKKLTSFAHVTDLDSRGVDFCLDNNIALINPDKIDNAFIRNSESFFETITISEKNTPLFLINNMKDFETNVVNENYLLQRKKNRIEHNN</sequence>
<dbReference type="AlphaFoldDB" id="A0A1M5IGD1"/>
<dbReference type="EMBL" id="FQWE01000007">
    <property type="protein sequence ID" value="SHG27119.1"/>
    <property type="molecule type" value="Genomic_DNA"/>
</dbReference>
<dbReference type="GO" id="GO:0016020">
    <property type="term" value="C:membrane"/>
    <property type="evidence" value="ECO:0007669"/>
    <property type="project" value="InterPro"/>
</dbReference>
<name>A0A1M5IGD1_9FLAO</name>
<reference evidence="2" key="1">
    <citation type="submission" date="2016-11" db="EMBL/GenBank/DDBJ databases">
        <authorList>
            <person name="Varghese N."/>
            <person name="Submissions S."/>
        </authorList>
    </citation>
    <scope>NUCLEOTIDE SEQUENCE [LARGE SCALE GENOMIC DNA]</scope>
    <source>
        <strain evidence="2">DSM 19741</strain>
    </source>
</reference>
<keyword evidence="1" id="KW-0808">Transferase</keyword>
<proteinExistence type="predicted"/>
<evidence type="ECO:0000313" key="2">
    <source>
        <dbReference type="Proteomes" id="UP000184036"/>
    </source>
</evidence>
<dbReference type="STRING" id="271157.SAMN05444396_10725"/>
<dbReference type="PANTHER" id="PTHR12224:SF0">
    <property type="entry name" value="BETA-1,4-MANNOSYL-GLYCOPROTEIN 4-BETA-N-ACETYLGLUCOSAMINYLTRANSFERASE"/>
    <property type="match status" value="1"/>
</dbReference>
<accession>A0A1M5IGD1</accession>
<keyword evidence="2" id="KW-1185">Reference proteome</keyword>
<dbReference type="Proteomes" id="UP000184036">
    <property type="component" value="Unassembled WGS sequence"/>
</dbReference>
<protein>
    <submittedName>
        <fullName evidence="1">Glycosyltransferase family 17</fullName>
    </submittedName>
</protein>
<organism evidence="1 2">
    <name type="scientific">Flavobacterium segetis</name>
    <dbReference type="NCBI Taxonomy" id="271157"/>
    <lineage>
        <taxon>Bacteria</taxon>
        <taxon>Pseudomonadati</taxon>
        <taxon>Bacteroidota</taxon>
        <taxon>Flavobacteriia</taxon>
        <taxon>Flavobacteriales</taxon>
        <taxon>Flavobacteriaceae</taxon>
        <taxon>Flavobacterium</taxon>
    </lineage>
</organism>
<dbReference type="GO" id="GO:0006044">
    <property type="term" value="P:N-acetylglucosamine metabolic process"/>
    <property type="evidence" value="ECO:0007669"/>
    <property type="project" value="TreeGrafter"/>
</dbReference>
<dbReference type="PANTHER" id="PTHR12224">
    <property type="entry name" value="BETA-1,4-MANNOSYL-GLYCOPROTEIN BETA-1,4-N-ACETYLGLUCOSAMINYL-TRANSFERASE"/>
    <property type="match status" value="1"/>
</dbReference>
<dbReference type="GO" id="GO:0003830">
    <property type="term" value="F:beta-1,4-mannosylglycoprotein 4-beta-N-acetylglucosaminyltransferase activity"/>
    <property type="evidence" value="ECO:0007669"/>
    <property type="project" value="InterPro"/>
</dbReference>
<gene>
    <name evidence="1" type="ORF">SAMN05444396_10725</name>
</gene>
<dbReference type="OrthoDB" id="927663at2"/>